<comment type="caution">
    <text evidence="4">The sequence shown here is derived from an EMBL/GenBank/DDBJ whole genome shotgun (WGS) entry which is preliminary data.</text>
</comment>
<dbReference type="EMBL" id="JACHDS010000001">
    <property type="protein sequence ID" value="MBB6170897.1"/>
    <property type="molecule type" value="Genomic_DNA"/>
</dbReference>
<keyword evidence="2" id="KW-0472">Membrane</keyword>
<feature type="region of interest" description="Disordered" evidence="1">
    <location>
        <begin position="1"/>
        <end position="98"/>
    </location>
</feature>
<evidence type="ECO:0000259" key="3">
    <source>
        <dbReference type="Pfam" id="PF02698"/>
    </source>
</evidence>
<name>A0A7X0D445_9ACTN</name>
<dbReference type="InterPro" id="IPR003848">
    <property type="entry name" value="DUF218"/>
</dbReference>
<feature type="transmembrane region" description="Helical" evidence="2">
    <location>
        <begin position="107"/>
        <end position="129"/>
    </location>
</feature>
<keyword evidence="2" id="KW-0812">Transmembrane</keyword>
<dbReference type="InterPro" id="IPR051599">
    <property type="entry name" value="Cell_Envelope_Assoc"/>
</dbReference>
<dbReference type="InterPro" id="IPR014729">
    <property type="entry name" value="Rossmann-like_a/b/a_fold"/>
</dbReference>
<evidence type="ECO:0000313" key="5">
    <source>
        <dbReference type="Proteomes" id="UP000546642"/>
    </source>
</evidence>
<dbReference type="PANTHER" id="PTHR30336:SF20">
    <property type="entry name" value="DUF218 DOMAIN-CONTAINING PROTEIN"/>
    <property type="match status" value="1"/>
</dbReference>
<proteinExistence type="predicted"/>
<sequence>MGDERGREPRDDRRGDVAPDPEATRVFTRGGSGTADDPYGAPGAQPVRGPVVERTRTFTREDPGGGPDPAEDGFGGDMPERGRRGRRGRRSRPAAPDRPRRRVRIRWIVALLLVTALALPPGTWGWVWYTARQDERPQSDAIIVLGASQYNGRPSPIFEARLRHAADLYRDGVAPVIVTVGGNLPGDNFTEAGSGRDWLVQVGVPAEQVVAVDTGNDTLQSIEAVGRVFDERQWATAVIVTDPWHSLRSRQMAQDFGIDASTSPARSGPAVIERRTQVWYITRETASLWYYWIFGSSSDISVDAA</sequence>
<dbReference type="PANTHER" id="PTHR30336">
    <property type="entry name" value="INNER MEMBRANE PROTEIN, PROBABLE PERMEASE"/>
    <property type="match status" value="1"/>
</dbReference>
<feature type="compositionally biased region" description="Basic and acidic residues" evidence="1">
    <location>
        <begin position="51"/>
        <end position="63"/>
    </location>
</feature>
<feature type="domain" description="DUF218" evidence="3">
    <location>
        <begin position="140"/>
        <end position="270"/>
    </location>
</feature>
<dbReference type="Gene3D" id="3.40.50.620">
    <property type="entry name" value="HUPs"/>
    <property type="match status" value="1"/>
</dbReference>
<feature type="compositionally biased region" description="Basic residues" evidence="1">
    <location>
        <begin position="83"/>
        <end position="92"/>
    </location>
</feature>
<reference evidence="4 5" key="1">
    <citation type="submission" date="2020-08" db="EMBL/GenBank/DDBJ databases">
        <title>Sequencing the genomes of 1000 actinobacteria strains.</title>
        <authorList>
            <person name="Klenk H.-P."/>
        </authorList>
    </citation>
    <scope>NUCLEOTIDE SEQUENCE [LARGE SCALE GENOMIC DNA]</scope>
    <source>
        <strain evidence="4 5">DSM 46659</strain>
    </source>
</reference>
<evidence type="ECO:0000256" key="2">
    <source>
        <dbReference type="SAM" id="Phobius"/>
    </source>
</evidence>
<evidence type="ECO:0000313" key="4">
    <source>
        <dbReference type="EMBL" id="MBB6170897.1"/>
    </source>
</evidence>
<evidence type="ECO:0000256" key="1">
    <source>
        <dbReference type="SAM" id="MobiDB-lite"/>
    </source>
</evidence>
<keyword evidence="5" id="KW-1185">Reference proteome</keyword>
<dbReference type="Proteomes" id="UP000546642">
    <property type="component" value="Unassembled WGS sequence"/>
</dbReference>
<gene>
    <name evidence="4" type="ORF">HNR23_000957</name>
</gene>
<accession>A0A7X0D445</accession>
<dbReference type="CDD" id="cd06259">
    <property type="entry name" value="YdcF-like"/>
    <property type="match status" value="1"/>
</dbReference>
<protein>
    <submittedName>
        <fullName evidence="4">Vancomycin permeability regulator SanA</fullName>
    </submittedName>
</protein>
<dbReference type="AlphaFoldDB" id="A0A7X0D445"/>
<keyword evidence="2" id="KW-1133">Transmembrane helix</keyword>
<feature type="compositionally biased region" description="Basic and acidic residues" evidence="1">
    <location>
        <begin position="1"/>
        <end position="17"/>
    </location>
</feature>
<dbReference type="GO" id="GO:0005886">
    <property type="term" value="C:plasma membrane"/>
    <property type="evidence" value="ECO:0007669"/>
    <property type="project" value="TreeGrafter"/>
</dbReference>
<dbReference type="Pfam" id="PF02698">
    <property type="entry name" value="DUF218"/>
    <property type="match status" value="1"/>
</dbReference>
<organism evidence="4 5">
    <name type="scientific">Nocardiopsis mwathae</name>
    <dbReference type="NCBI Taxonomy" id="1472723"/>
    <lineage>
        <taxon>Bacteria</taxon>
        <taxon>Bacillati</taxon>
        <taxon>Actinomycetota</taxon>
        <taxon>Actinomycetes</taxon>
        <taxon>Streptosporangiales</taxon>
        <taxon>Nocardiopsidaceae</taxon>
        <taxon>Nocardiopsis</taxon>
    </lineage>
</organism>